<evidence type="ECO:0000313" key="3">
    <source>
        <dbReference type="Proteomes" id="UP001198565"/>
    </source>
</evidence>
<sequence>MTVVSHRSVRRSGTWNERPMMNPSTTTDRMLYLASCARHSHDADELRSLLAEAEVLFAAAWCGLTQEVCRAQSENRTLYDDWVGQVEAMRQKGDHYLLETLAERVMDATPVGMAFNALVAITSRRAASRPPRHTQ</sequence>
<protein>
    <submittedName>
        <fullName evidence="2">Uncharacterized protein</fullName>
    </submittedName>
</protein>
<evidence type="ECO:0000256" key="1">
    <source>
        <dbReference type="SAM" id="MobiDB-lite"/>
    </source>
</evidence>
<dbReference type="EMBL" id="JAINVZ010000013">
    <property type="protein sequence ID" value="MBY8887052.1"/>
    <property type="molecule type" value="Genomic_DNA"/>
</dbReference>
<name>A0ABS7QV24_9ACTN</name>
<reference evidence="2 3" key="1">
    <citation type="submission" date="2021-08" db="EMBL/GenBank/DDBJ databases">
        <title>Streptomyces sp. PTM05 isolated from lichen.</title>
        <authorList>
            <person name="Somphong A."/>
            <person name="Phongsopitanun W."/>
            <person name="Tanasupawat S."/>
        </authorList>
    </citation>
    <scope>NUCLEOTIDE SEQUENCE [LARGE SCALE GENOMIC DNA]</scope>
    <source>
        <strain evidence="2 3">Ptm05</strain>
    </source>
</reference>
<keyword evidence="3" id="KW-1185">Reference proteome</keyword>
<feature type="region of interest" description="Disordered" evidence="1">
    <location>
        <begin position="1"/>
        <end position="21"/>
    </location>
</feature>
<dbReference type="RefSeq" id="WP_222979807.1">
    <property type="nucleotide sequence ID" value="NZ_JAINVZ010000013.1"/>
</dbReference>
<evidence type="ECO:0000313" key="2">
    <source>
        <dbReference type="EMBL" id="MBY8887052.1"/>
    </source>
</evidence>
<dbReference type="Proteomes" id="UP001198565">
    <property type="component" value="Unassembled WGS sequence"/>
</dbReference>
<comment type="caution">
    <text evidence="2">The sequence shown here is derived from an EMBL/GenBank/DDBJ whole genome shotgun (WGS) entry which is preliminary data.</text>
</comment>
<accession>A0ABS7QV24</accession>
<organism evidence="2 3">
    <name type="scientific">Streptantibioticus parmotrematis</name>
    <dbReference type="NCBI Taxonomy" id="2873249"/>
    <lineage>
        <taxon>Bacteria</taxon>
        <taxon>Bacillati</taxon>
        <taxon>Actinomycetota</taxon>
        <taxon>Actinomycetes</taxon>
        <taxon>Kitasatosporales</taxon>
        <taxon>Streptomycetaceae</taxon>
        <taxon>Streptantibioticus</taxon>
    </lineage>
</organism>
<gene>
    <name evidence="2" type="ORF">K7472_19685</name>
</gene>
<proteinExistence type="predicted"/>